<dbReference type="HOGENOM" id="CLU_2716943_0_0_5"/>
<dbReference type="PATRIC" id="fig|1029756.8.peg.3047"/>
<protein>
    <submittedName>
        <fullName evidence="1">Uncharacterized protein</fullName>
    </submittedName>
</protein>
<dbReference type="EMBL" id="CP006912">
    <property type="protein sequence ID" value="AHB50349.1"/>
    <property type="molecule type" value="Genomic_DNA"/>
</dbReference>
<dbReference type="KEGG" id="hni:W911_14635"/>
<evidence type="ECO:0000313" key="2">
    <source>
        <dbReference type="Proteomes" id="UP000018542"/>
    </source>
</evidence>
<proteinExistence type="predicted"/>
<keyword evidence="2" id="KW-1185">Reference proteome</keyword>
<evidence type="ECO:0000313" key="1">
    <source>
        <dbReference type="EMBL" id="AHB50349.1"/>
    </source>
</evidence>
<sequence>MLMMTVENIPDDLRFIPMRMVAKALCRRDLRAARGILIQHGIPIIKLSERSDGTTLAGLRQLLAKGRVESRA</sequence>
<dbReference type="Proteomes" id="UP000018542">
    <property type="component" value="Chromosome"/>
</dbReference>
<reference evidence="1 2" key="1">
    <citation type="journal article" date="2014" name="Genome Announc.">
        <title>Complete Genome Sequence of Hyphomicrobium nitrativorans Strain NL23, a Denitrifying Bacterium Isolated from Biofilm of a Methanol-Fed Denitrification System Treating Seawater at the Montreal Biodome.</title>
        <authorList>
            <person name="Martineau C."/>
            <person name="Villeneuve C."/>
            <person name="Mauffrey F."/>
            <person name="Villemur R."/>
        </authorList>
    </citation>
    <scope>NUCLEOTIDE SEQUENCE [LARGE SCALE GENOMIC DNA]</scope>
    <source>
        <strain evidence="1">NL23</strain>
    </source>
</reference>
<organism evidence="1 2">
    <name type="scientific">Hyphomicrobium nitrativorans NL23</name>
    <dbReference type="NCBI Taxonomy" id="1029756"/>
    <lineage>
        <taxon>Bacteria</taxon>
        <taxon>Pseudomonadati</taxon>
        <taxon>Pseudomonadota</taxon>
        <taxon>Alphaproteobacteria</taxon>
        <taxon>Hyphomicrobiales</taxon>
        <taxon>Hyphomicrobiaceae</taxon>
        <taxon>Hyphomicrobium</taxon>
    </lineage>
</organism>
<dbReference type="AlphaFoldDB" id="V5SK65"/>
<dbReference type="RefSeq" id="WP_023788238.1">
    <property type="nucleotide sequence ID" value="NC_022997.1"/>
</dbReference>
<name>V5SK65_9HYPH</name>
<dbReference type="STRING" id="1029756.W911_14635"/>
<accession>V5SK65</accession>
<gene>
    <name evidence="1" type="ORF">W911_14635</name>
</gene>